<name>A0AAD1WZQ4_PELCU</name>
<protein>
    <submittedName>
        <fullName evidence="1">Uncharacterized protein</fullName>
    </submittedName>
</protein>
<dbReference type="Proteomes" id="UP001295444">
    <property type="component" value="Chromosome 14"/>
</dbReference>
<feature type="non-terminal residue" evidence="1">
    <location>
        <position position="1"/>
    </location>
</feature>
<proteinExistence type="predicted"/>
<reference evidence="1" key="1">
    <citation type="submission" date="2022-03" db="EMBL/GenBank/DDBJ databases">
        <authorList>
            <person name="Alioto T."/>
            <person name="Alioto T."/>
            <person name="Gomez Garrido J."/>
        </authorList>
    </citation>
    <scope>NUCLEOTIDE SEQUENCE</scope>
</reference>
<dbReference type="AlphaFoldDB" id="A0AAD1WZQ4"/>
<feature type="non-terminal residue" evidence="1">
    <location>
        <position position="138"/>
    </location>
</feature>
<sequence>MAELHAHTDKRANLEGVSIPACLAHLLQELAREKLCIVQSFPRGDCWYTPQYPHNNVVTSLYNNTEYLYTDNKHVALHNNTEYLYADNKHVALYNNNEYLYTNNKHVALYNNTEYLYADNNHVALYNNTEYLYADNNH</sequence>
<evidence type="ECO:0000313" key="2">
    <source>
        <dbReference type="Proteomes" id="UP001295444"/>
    </source>
</evidence>
<gene>
    <name evidence="1" type="ORF">PECUL_23A053875</name>
</gene>
<evidence type="ECO:0000313" key="1">
    <source>
        <dbReference type="EMBL" id="CAH2329518.1"/>
    </source>
</evidence>
<organism evidence="1 2">
    <name type="scientific">Pelobates cultripes</name>
    <name type="common">Western spadefoot toad</name>
    <dbReference type="NCBI Taxonomy" id="61616"/>
    <lineage>
        <taxon>Eukaryota</taxon>
        <taxon>Metazoa</taxon>
        <taxon>Chordata</taxon>
        <taxon>Craniata</taxon>
        <taxon>Vertebrata</taxon>
        <taxon>Euteleostomi</taxon>
        <taxon>Amphibia</taxon>
        <taxon>Batrachia</taxon>
        <taxon>Anura</taxon>
        <taxon>Pelobatoidea</taxon>
        <taxon>Pelobatidae</taxon>
        <taxon>Pelobates</taxon>
    </lineage>
</organism>
<accession>A0AAD1WZQ4</accession>
<dbReference type="EMBL" id="OW240925">
    <property type="protein sequence ID" value="CAH2329518.1"/>
    <property type="molecule type" value="Genomic_DNA"/>
</dbReference>
<keyword evidence="2" id="KW-1185">Reference proteome</keyword>